<evidence type="ECO:0000256" key="5">
    <source>
        <dbReference type="ARBA" id="ARBA00022618"/>
    </source>
</evidence>
<dbReference type="GO" id="GO:0005737">
    <property type="term" value="C:cytoplasm"/>
    <property type="evidence" value="ECO:0007669"/>
    <property type="project" value="UniProtKB-SubCell"/>
</dbReference>
<evidence type="ECO:0000256" key="11">
    <source>
        <dbReference type="PROSITE-ProRule" id="PRU01248"/>
    </source>
</evidence>
<organism evidence="14 15">
    <name type="scientific">Candidatus Fimimorpha faecalis</name>
    <dbReference type="NCBI Taxonomy" id="2840824"/>
    <lineage>
        <taxon>Bacteria</taxon>
        <taxon>Bacillati</taxon>
        <taxon>Bacillota</taxon>
        <taxon>Clostridia</taxon>
        <taxon>Eubacteriales</taxon>
        <taxon>Candidatus Fimimorpha</taxon>
    </lineage>
</organism>
<protein>
    <submittedName>
        <fullName evidence="14">Tyrosine-type recombinase/integrase</fullName>
    </submittedName>
</protein>
<keyword evidence="9" id="KW-0233">DNA recombination</keyword>
<dbReference type="InterPro" id="IPR011010">
    <property type="entry name" value="DNA_brk_join_enz"/>
</dbReference>
<comment type="caution">
    <text evidence="14">The sequence shown here is derived from an EMBL/GenBank/DDBJ whole genome shotgun (WGS) entry which is preliminary data.</text>
</comment>
<dbReference type="AlphaFoldDB" id="A0A9D1EBM0"/>
<dbReference type="SUPFAM" id="SSF56349">
    <property type="entry name" value="DNA breaking-rejoining enzymes"/>
    <property type="match status" value="1"/>
</dbReference>
<gene>
    <name evidence="14" type="ORF">IAC96_00290</name>
</gene>
<dbReference type="InterPro" id="IPR002104">
    <property type="entry name" value="Integrase_catalytic"/>
</dbReference>
<evidence type="ECO:0000256" key="2">
    <source>
        <dbReference type="ARBA" id="ARBA00004496"/>
    </source>
</evidence>
<keyword evidence="6" id="KW-0159">Chromosome partition</keyword>
<evidence type="ECO:0000259" key="12">
    <source>
        <dbReference type="PROSITE" id="PS51898"/>
    </source>
</evidence>
<dbReference type="GO" id="GO:0003677">
    <property type="term" value="F:DNA binding"/>
    <property type="evidence" value="ECO:0007669"/>
    <property type="project" value="UniProtKB-UniRule"/>
</dbReference>
<accession>A0A9D1EBM0</accession>
<comment type="similarity">
    <text evidence="3">Belongs to the 'phage' integrase family.</text>
</comment>
<dbReference type="InterPro" id="IPR013762">
    <property type="entry name" value="Integrase-like_cat_sf"/>
</dbReference>
<reference evidence="14" key="1">
    <citation type="submission" date="2020-10" db="EMBL/GenBank/DDBJ databases">
        <authorList>
            <person name="Gilroy R."/>
        </authorList>
    </citation>
    <scope>NUCLEOTIDE SEQUENCE</scope>
    <source>
        <strain evidence="14">ChiW13-3771</strain>
    </source>
</reference>
<dbReference type="PROSITE" id="PS51898">
    <property type="entry name" value="TYR_RECOMBINASE"/>
    <property type="match status" value="1"/>
</dbReference>
<keyword evidence="8 11" id="KW-0238">DNA-binding</keyword>
<reference evidence="14" key="2">
    <citation type="journal article" date="2021" name="PeerJ">
        <title>Extensive microbial diversity within the chicken gut microbiome revealed by metagenomics and culture.</title>
        <authorList>
            <person name="Gilroy R."/>
            <person name="Ravi A."/>
            <person name="Getino M."/>
            <person name="Pursley I."/>
            <person name="Horton D.L."/>
            <person name="Alikhan N.F."/>
            <person name="Baker D."/>
            <person name="Gharbi K."/>
            <person name="Hall N."/>
            <person name="Watson M."/>
            <person name="Adriaenssens E.M."/>
            <person name="Foster-Nyarko E."/>
            <person name="Jarju S."/>
            <person name="Secka A."/>
            <person name="Antonio M."/>
            <person name="Oren A."/>
            <person name="Chaudhuri R.R."/>
            <person name="La Ragione R."/>
            <person name="Hildebrand F."/>
            <person name="Pallen M.J."/>
        </authorList>
    </citation>
    <scope>NUCLEOTIDE SEQUENCE</scope>
    <source>
        <strain evidence="14">ChiW13-3771</strain>
    </source>
</reference>
<evidence type="ECO:0000256" key="9">
    <source>
        <dbReference type="ARBA" id="ARBA00023172"/>
    </source>
</evidence>
<dbReference type="InterPro" id="IPR010998">
    <property type="entry name" value="Integrase_recombinase_N"/>
</dbReference>
<comment type="subcellular location">
    <subcellularLocation>
        <location evidence="2">Cytoplasm</location>
    </subcellularLocation>
</comment>
<dbReference type="InterPro" id="IPR044068">
    <property type="entry name" value="CB"/>
</dbReference>
<dbReference type="InterPro" id="IPR004107">
    <property type="entry name" value="Integrase_SAM-like_N"/>
</dbReference>
<feature type="domain" description="Core-binding (CB)" evidence="13">
    <location>
        <begin position="23"/>
        <end position="127"/>
    </location>
</feature>
<sequence length="364" mass="42319">MKEQSYQEQIDIKNTYKLRELVSTLPPFAKSYFRGIETRTSSRTRIAYAYDLNIFFRFLHKMNPIFQKIEVKEITLAQLEQLSPMDIEEYLDYVKVYEDEEQQIHTNKERGIMRKLSSLKSFYSYFYRNESIKYNPVELVQTPKFHEKAIIRLDLDEMEALLDQVDHGSKLTEKQKVFHQRTRIRDLAIMTLLLGTGIRVSECVGLNLEDVDLKNDGIKVHRKGGKEVIVYFGDEVELALLDYLEQRNQIVAQEGEEHALFLSLQRRRIGVRAVENLVKKYSRAVTTMKNITPHKLRSTYGTNLYRETGDIYLVADVLGHADVNTTKKHYAAIDDDRRKQARNIVKLRKTLSDGGKTPASTGGE</sequence>
<keyword evidence="7" id="KW-0229">DNA integration</keyword>
<feature type="domain" description="Tyr recombinase" evidence="12">
    <location>
        <begin position="148"/>
        <end position="343"/>
    </location>
</feature>
<comment type="function">
    <text evidence="1">Site-specific tyrosine recombinase, which acts by catalyzing the cutting and rejoining of the recombining DNA molecules.</text>
</comment>
<evidence type="ECO:0000256" key="6">
    <source>
        <dbReference type="ARBA" id="ARBA00022829"/>
    </source>
</evidence>
<keyword evidence="10" id="KW-0131">Cell cycle</keyword>
<proteinExistence type="inferred from homology"/>
<name>A0A9D1EBM0_9FIRM</name>
<dbReference type="Gene3D" id="1.10.150.130">
    <property type="match status" value="1"/>
</dbReference>
<evidence type="ECO:0000256" key="7">
    <source>
        <dbReference type="ARBA" id="ARBA00022908"/>
    </source>
</evidence>
<evidence type="ECO:0000256" key="1">
    <source>
        <dbReference type="ARBA" id="ARBA00003283"/>
    </source>
</evidence>
<dbReference type="PANTHER" id="PTHR30349">
    <property type="entry name" value="PHAGE INTEGRASE-RELATED"/>
    <property type="match status" value="1"/>
</dbReference>
<dbReference type="PROSITE" id="PS51900">
    <property type="entry name" value="CB"/>
    <property type="match status" value="1"/>
</dbReference>
<dbReference type="Gene3D" id="1.10.443.10">
    <property type="entry name" value="Intergrase catalytic core"/>
    <property type="match status" value="1"/>
</dbReference>
<dbReference type="Pfam" id="PF00589">
    <property type="entry name" value="Phage_integrase"/>
    <property type="match status" value="1"/>
</dbReference>
<dbReference type="GO" id="GO:0007059">
    <property type="term" value="P:chromosome segregation"/>
    <property type="evidence" value="ECO:0007669"/>
    <property type="project" value="UniProtKB-KW"/>
</dbReference>
<dbReference type="PANTHER" id="PTHR30349:SF77">
    <property type="entry name" value="TYROSINE RECOMBINASE XERC"/>
    <property type="match status" value="1"/>
</dbReference>
<dbReference type="Pfam" id="PF02899">
    <property type="entry name" value="Phage_int_SAM_1"/>
    <property type="match status" value="1"/>
</dbReference>
<evidence type="ECO:0000256" key="3">
    <source>
        <dbReference type="ARBA" id="ARBA00008857"/>
    </source>
</evidence>
<evidence type="ECO:0000256" key="10">
    <source>
        <dbReference type="ARBA" id="ARBA00023306"/>
    </source>
</evidence>
<dbReference type="GO" id="GO:0051301">
    <property type="term" value="P:cell division"/>
    <property type="evidence" value="ECO:0007669"/>
    <property type="project" value="UniProtKB-KW"/>
</dbReference>
<evidence type="ECO:0000313" key="14">
    <source>
        <dbReference type="EMBL" id="HIR87364.1"/>
    </source>
</evidence>
<keyword evidence="4" id="KW-0963">Cytoplasm</keyword>
<evidence type="ECO:0000259" key="13">
    <source>
        <dbReference type="PROSITE" id="PS51900"/>
    </source>
</evidence>
<evidence type="ECO:0000256" key="8">
    <source>
        <dbReference type="ARBA" id="ARBA00023125"/>
    </source>
</evidence>
<dbReference type="InterPro" id="IPR050090">
    <property type="entry name" value="Tyrosine_recombinase_XerCD"/>
</dbReference>
<keyword evidence="5" id="KW-0132">Cell division</keyword>
<evidence type="ECO:0000256" key="4">
    <source>
        <dbReference type="ARBA" id="ARBA00022490"/>
    </source>
</evidence>
<dbReference type="GO" id="GO:0006310">
    <property type="term" value="P:DNA recombination"/>
    <property type="evidence" value="ECO:0007669"/>
    <property type="project" value="UniProtKB-KW"/>
</dbReference>
<dbReference type="Proteomes" id="UP000824201">
    <property type="component" value="Unassembled WGS sequence"/>
</dbReference>
<evidence type="ECO:0000313" key="15">
    <source>
        <dbReference type="Proteomes" id="UP000824201"/>
    </source>
</evidence>
<dbReference type="GO" id="GO:0015074">
    <property type="term" value="P:DNA integration"/>
    <property type="evidence" value="ECO:0007669"/>
    <property type="project" value="UniProtKB-KW"/>
</dbReference>
<dbReference type="EMBL" id="DVHN01000001">
    <property type="protein sequence ID" value="HIR87364.1"/>
    <property type="molecule type" value="Genomic_DNA"/>
</dbReference>